<organism evidence="2 3">
    <name type="scientific">Cyclocybe aegerita</name>
    <name type="common">Black poplar mushroom</name>
    <name type="synonym">Agrocybe aegerita</name>
    <dbReference type="NCBI Taxonomy" id="1973307"/>
    <lineage>
        <taxon>Eukaryota</taxon>
        <taxon>Fungi</taxon>
        <taxon>Dikarya</taxon>
        <taxon>Basidiomycota</taxon>
        <taxon>Agaricomycotina</taxon>
        <taxon>Agaricomycetes</taxon>
        <taxon>Agaricomycetidae</taxon>
        <taxon>Agaricales</taxon>
        <taxon>Agaricineae</taxon>
        <taxon>Bolbitiaceae</taxon>
        <taxon>Cyclocybe</taxon>
    </lineage>
</organism>
<keyword evidence="3" id="KW-1185">Reference proteome</keyword>
<dbReference type="Proteomes" id="UP000467700">
    <property type="component" value="Unassembled WGS sequence"/>
</dbReference>
<sequence length="437" mass="49427">MSTNPLVIPPPSDISPISSLLTTNDPPEPHEEAIAHQIIDSSKTRILKCDELIKTLNTPTGQLNEVLASLKSRRAEYVSYAQLHRNVVGNIRRLPSDILLEIFFDIVTDRWQHGIWRVIEEKYFPYVMPSPFFKQPPSSKNVISPYLSILTPIFRRLSLTDLCPGFILIHQNQKLSVGIFVLDLGIISDFIKRSSCRLTFLCLPNAYDPPNYPASAVHHLLSLVPDVVDLCLPFSAAFLWTTLTSMPSLVPQLRHLYLAGESGDPTAAEQAIREMTVAVAKGDLPTLETMILRSWGLPLSEMIYPSSNETIYEKLLDQWLDKLWKVLIFLHPAYQSDGQIVDVDYLNHTLSLIESQQDIPPLYLCQGYGEEAIPRVKQILERLPDDLFTHLGWMENEAGEFFVYGQRQGSVRVELDGPREANRFASFAFAEDGRIVV</sequence>
<dbReference type="AlphaFoldDB" id="A0A8S0VQP9"/>
<protein>
    <submittedName>
        <fullName evidence="2">Uncharacterized protein</fullName>
    </submittedName>
</protein>
<evidence type="ECO:0000313" key="3">
    <source>
        <dbReference type="Proteomes" id="UP000467700"/>
    </source>
</evidence>
<feature type="region of interest" description="Disordered" evidence="1">
    <location>
        <begin position="1"/>
        <end position="26"/>
    </location>
</feature>
<name>A0A8S0VQP9_CYCAE</name>
<gene>
    <name evidence="2" type="ORF">AAE3_LOCUS3022</name>
</gene>
<evidence type="ECO:0000313" key="2">
    <source>
        <dbReference type="EMBL" id="CAA7260735.1"/>
    </source>
</evidence>
<proteinExistence type="predicted"/>
<dbReference type="EMBL" id="CACVBS010000030">
    <property type="protein sequence ID" value="CAA7260735.1"/>
    <property type="molecule type" value="Genomic_DNA"/>
</dbReference>
<reference evidence="2 3" key="1">
    <citation type="submission" date="2020-01" db="EMBL/GenBank/DDBJ databases">
        <authorList>
            <person name="Gupta K D."/>
        </authorList>
    </citation>
    <scope>NUCLEOTIDE SEQUENCE [LARGE SCALE GENOMIC DNA]</scope>
</reference>
<accession>A0A8S0VQP9</accession>
<evidence type="ECO:0000256" key="1">
    <source>
        <dbReference type="SAM" id="MobiDB-lite"/>
    </source>
</evidence>
<dbReference type="OrthoDB" id="3221235at2759"/>
<comment type="caution">
    <text evidence="2">The sequence shown here is derived from an EMBL/GenBank/DDBJ whole genome shotgun (WGS) entry which is preliminary data.</text>
</comment>